<dbReference type="OrthoDB" id="9766486at2"/>
<evidence type="ECO:0000313" key="5">
    <source>
        <dbReference type="EMBL" id="PPE70134.1"/>
    </source>
</evidence>
<reference evidence="5 7" key="1">
    <citation type="submission" date="2018-02" db="EMBL/GenBank/DDBJ databases">
        <title>Reclassifiation of [Polyangium] brachysporum DSM 7029 as Guopingzhaonella breviflexa gen. nov., sp. nov., a member of the family Comamonadaceae.</title>
        <authorList>
            <person name="Tang B."/>
        </authorList>
    </citation>
    <scope>NUCLEOTIDE SEQUENCE [LARGE SCALE GENOMIC DNA]</scope>
    <source>
        <strain evidence="5 7">DSM 15344</strain>
    </source>
</reference>
<dbReference type="GO" id="GO:0016020">
    <property type="term" value="C:membrane"/>
    <property type="evidence" value="ECO:0007669"/>
    <property type="project" value="TreeGrafter"/>
</dbReference>
<dbReference type="AlphaFoldDB" id="A0A2S5T562"/>
<proteinExistence type="predicted"/>
<comment type="caution">
    <text evidence="5">The sequence shown here is derived from an EMBL/GenBank/DDBJ whole genome shotgun (WGS) entry which is preliminary data.</text>
</comment>
<dbReference type="Pfam" id="PF00501">
    <property type="entry name" value="AMP-binding"/>
    <property type="match status" value="1"/>
</dbReference>
<evidence type="ECO:0000313" key="8">
    <source>
        <dbReference type="Proteomes" id="UP000294772"/>
    </source>
</evidence>
<evidence type="ECO:0000256" key="3">
    <source>
        <dbReference type="ARBA" id="ARBA00023098"/>
    </source>
</evidence>
<evidence type="ECO:0000256" key="1">
    <source>
        <dbReference type="ARBA" id="ARBA00022598"/>
    </source>
</evidence>
<keyword evidence="3" id="KW-0443">Lipid metabolism</keyword>
<dbReference type="PANTHER" id="PTHR43272">
    <property type="entry name" value="LONG-CHAIN-FATTY-ACID--COA LIGASE"/>
    <property type="match status" value="1"/>
</dbReference>
<keyword evidence="2" id="KW-0276">Fatty acid metabolism</keyword>
<dbReference type="PROSITE" id="PS00455">
    <property type="entry name" value="AMP_BINDING"/>
    <property type="match status" value="1"/>
</dbReference>
<dbReference type="EMBL" id="PSNY01000007">
    <property type="protein sequence ID" value="PPE70134.1"/>
    <property type="molecule type" value="Genomic_DNA"/>
</dbReference>
<dbReference type="Gene3D" id="3.40.50.12780">
    <property type="entry name" value="N-terminal domain of ligase-like"/>
    <property type="match status" value="1"/>
</dbReference>
<reference evidence="6 8" key="2">
    <citation type="submission" date="2019-03" db="EMBL/GenBank/DDBJ databases">
        <title>Genomic Encyclopedia of Type Strains, Phase IV (KMG-IV): sequencing the most valuable type-strain genomes for metagenomic binning, comparative biology and taxonomic classification.</title>
        <authorList>
            <person name="Goeker M."/>
        </authorList>
    </citation>
    <scope>NUCLEOTIDE SEQUENCE [LARGE SCALE GENOMIC DNA]</scope>
    <source>
        <strain evidence="6 8">DSM 15264</strain>
    </source>
</reference>
<sequence length="611" mass="69148">MNGSQGHVERAQTIAQLFWQLAGARGDAVMMRQKELGIWQSYSWNAVRETVSDIAAGLIELGLQPGEVISILSNTRREWLWADLGGLAAGAVVSGVYPTDSASQLEYLCDDSRSVYLFVEDEEQLDKYLTVRERLPGMRRVIVFDMKGLEDFEDPQVMSLDRLCELGRARRQRHPDEVAQRLQSRGREDLAILVYTSGTTGRPKGAMLSNANLLAAIGALDRFLPRLHDAERVSFLPMCHVSERIIGTYYAMLGGARMNFVERPETVFENIQEIQPHLFGGVPRIWEKLYSRVTTAVSEAAPFQQWAYRKAIAWGMAAARHRERGEPVPWPVRARAWLAHVLVLDNVRRMMGLHRTRVAITGAAPISPDLLRWYLALGIELDELWGMSELAGAAACNPPGRARIGSVGVPMPDMELRISPEGELQVRGPQVFMGYLNLPDKTAETFDDGWLRTGDVGRCDPDGYFYITDRMKDIIITAGGKNITPSEWENQLKFSPYVTDAVVIGDKRPYLTCLVMIDQENVERWAQERNIPFSDFRSLTRNPEVIRLIGEEIEKVNQEFARVEQIKQFRLIEQRLTAEDEEMTPTMKLKRKLVSQKYAELIESMYAAKAA</sequence>
<dbReference type="SUPFAM" id="SSF56801">
    <property type="entry name" value="Acetyl-CoA synthetase-like"/>
    <property type="match status" value="1"/>
</dbReference>
<evidence type="ECO:0000259" key="4">
    <source>
        <dbReference type="Pfam" id="PF00501"/>
    </source>
</evidence>
<feature type="domain" description="AMP-dependent synthetase/ligase" evidence="4">
    <location>
        <begin position="24"/>
        <end position="436"/>
    </location>
</feature>
<dbReference type="Proteomes" id="UP000239406">
    <property type="component" value="Unassembled WGS sequence"/>
</dbReference>
<dbReference type="CDD" id="cd05907">
    <property type="entry name" value="VL_LC_FACS_like"/>
    <property type="match status" value="1"/>
</dbReference>
<dbReference type="EMBL" id="SLXF01000003">
    <property type="protein sequence ID" value="TCP08214.1"/>
    <property type="molecule type" value="Genomic_DNA"/>
</dbReference>
<evidence type="ECO:0000256" key="2">
    <source>
        <dbReference type="ARBA" id="ARBA00022832"/>
    </source>
</evidence>
<dbReference type="GO" id="GO:0004467">
    <property type="term" value="F:long-chain fatty acid-CoA ligase activity"/>
    <property type="evidence" value="ECO:0007669"/>
    <property type="project" value="TreeGrafter"/>
</dbReference>
<gene>
    <name evidence="5" type="ORF">C1702_07695</name>
    <name evidence="6" type="ORF">EV676_103247</name>
</gene>
<protein>
    <submittedName>
        <fullName evidence="6">Long-chain acyl-CoA synthetase</fullName>
    </submittedName>
    <submittedName>
        <fullName evidence="5">Long-chain fatty acid--CoA ligase</fullName>
    </submittedName>
</protein>
<dbReference type="InterPro" id="IPR042099">
    <property type="entry name" value="ANL_N_sf"/>
</dbReference>
<dbReference type="Pfam" id="PF23562">
    <property type="entry name" value="AMP-binding_C_3"/>
    <property type="match status" value="1"/>
</dbReference>
<name>A0A2S5T562_9BURK</name>
<accession>A0A2S5T562</accession>
<evidence type="ECO:0000313" key="7">
    <source>
        <dbReference type="Proteomes" id="UP000239406"/>
    </source>
</evidence>
<keyword evidence="7" id="KW-1185">Reference proteome</keyword>
<dbReference type="InterPro" id="IPR020845">
    <property type="entry name" value="AMP-binding_CS"/>
</dbReference>
<dbReference type="PANTHER" id="PTHR43272:SF32">
    <property type="entry name" value="AMP-DEPENDENT SYNTHETASE_LIGASE DOMAIN-CONTAINING PROTEIN"/>
    <property type="match status" value="1"/>
</dbReference>
<organism evidence="5 7">
    <name type="scientific">Caldimonas thermodepolymerans</name>
    <dbReference type="NCBI Taxonomy" id="215580"/>
    <lineage>
        <taxon>Bacteria</taxon>
        <taxon>Pseudomonadati</taxon>
        <taxon>Pseudomonadota</taxon>
        <taxon>Betaproteobacteria</taxon>
        <taxon>Burkholderiales</taxon>
        <taxon>Sphaerotilaceae</taxon>
        <taxon>Caldimonas</taxon>
    </lineage>
</organism>
<dbReference type="Proteomes" id="UP000294772">
    <property type="component" value="Unassembled WGS sequence"/>
</dbReference>
<evidence type="ECO:0000313" key="6">
    <source>
        <dbReference type="EMBL" id="TCP08214.1"/>
    </source>
</evidence>
<keyword evidence="1 5" id="KW-0436">Ligase</keyword>
<dbReference type="RefSeq" id="WP_104357109.1">
    <property type="nucleotide sequence ID" value="NZ_CALFFA010000006.1"/>
</dbReference>
<dbReference type="InterPro" id="IPR000873">
    <property type="entry name" value="AMP-dep_synth/lig_dom"/>
</dbReference>